<reference evidence="4 5" key="1">
    <citation type="submission" date="2013-09" db="EMBL/GenBank/DDBJ databases">
        <authorList>
            <person name="Zeng Z."/>
            <person name="Chen C."/>
        </authorList>
    </citation>
    <scope>NUCLEOTIDE SEQUENCE [LARGE SCALE GENOMIC DNA]</scope>
    <source>
        <strain evidence="4 5">GH29-5</strain>
    </source>
</reference>
<accession>A0A0A2MMG8</accession>
<dbReference type="PANTHER" id="PTHR44103:SF1">
    <property type="entry name" value="PROPROTEIN CONVERTASE P"/>
    <property type="match status" value="1"/>
</dbReference>
<evidence type="ECO:0000259" key="3">
    <source>
        <dbReference type="Pfam" id="PF18962"/>
    </source>
</evidence>
<dbReference type="Proteomes" id="UP000030121">
    <property type="component" value="Unassembled WGS sequence"/>
</dbReference>
<protein>
    <recommendedName>
        <fullName evidence="6">RNA-binding protein</fullName>
    </recommendedName>
</protein>
<dbReference type="RefSeq" id="WP_026979283.1">
    <property type="nucleotide sequence ID" value="NZ_AUCZ01000003.1"/>
</dbReference>
<dbReference type="Gene3D" id="2.130.10.130">
    <property type="entry name" value="Integrin alpha, N-terminal"/>
    <property type="match status" value="2"/>
</dbReference>
<organism evidence="4 5">
    <name type="scientific">Flavobacterium suncheonense GH29-5 = DSM 17707</name>
    <dbReference type="NCBI Taxonomy" id="1121899"/>
    <lineage>
        <taxon>Bacteria</taxon>
        <taxon>Pseudomonadati</taxon>
        <taxon>Bacteroidota</taxon>
        <taxon>Flavobacteriia</taxon>
        <taxon>Flavobacteriales</taxon>
        <taxon>Flavobacteriaceae</taxon>
        <taxon>Flavobacterium</taxon>
    </lineage>
</organism>
<evidence type="ECO:0008006" key="6">
    <source>
        <dbReference type="Google" id="ProtNLM"/>
    </source>
</evidence>
<keyword evidence="1" id="KW-0732">Signal</keyword>
<dbReference type="PANTHER" id="PTHR44103">
    <property type="entry name" value="PROPROTEIN CONVERTASE P"/>
    <property type="match status" value="1"/>
</dbReference>
<evidence type="ECO:0000313" key="5">
    <source>
        <dbReference type="Proteomes" id="UP000030121"/>
    </source>
</evidence>
<evidence type="ECO:0000313" key="4">
    <source>
        <dbReference type="EMBL" id="KGO89485.1"/>
    </source>
</evidence>
<dbReference type="Pfam" id="PF18962">
    <property type="entry name" value="Por_Secre_tail"/>
    <property type="match status" value="1"/>
</dbReference>
<dbReference type="STRING" id="1121899.GCA_000430025_00490"/>
<keyword evidence="5" id="KW-1185">Reference proteome</keyword>
<dbReference type="InterPro" id="IPR011519">
    <property type="entry name" value="UnbV_ASPIC"/>
</dbReference>
<dbReference type="InterPro" id="IPR026444">
    <property type="entry name" value="Secre_tail"/>
</dbReference>
<dbReference type="Pfam" id="PF07593">
    <property type="entry name" value="UnbV_ASPIC"/>
    <property type="match status" value="1"/>
</dbReference>
<feature type="domain" description="Secretion system C-terminal sorting" evidence="3">
    <location>
        <begin position="607"/>
        <end position="675"/>
    </location>
</feature>
<proteinExistence type="predicted"/>
<dbReference type="EMBL" id="JRLW01000008">
    <property type="protein sequence ID" value="KGO89485.1"/>
    <property type="molecule type" value="Genomic_DNA"/>
</dbReference>
<evidence type="ECO:0000259" key="2">
    <source>
        <dbReference type="Pfam" id="PF07593"/>
    </source>
</evidence>
<gene>
    <name evidence="4" type="ORF">Q764_06840</name>
</gene>
<dbReference type="Pfam" id="PF13517">
    <property type="entry name" value="FG-GAP_3"/>
    <property type="match status" value="2"/>
</dbReference>
<evidence type="ECO:0000256" key="1">
    <source>
        <dbReference type="ARBA" id="ARBA00022729"/>
    </source>
</evidence>
<dbReference type="SUPFAM" id="SSF69318">
    <property type="entry name" value="Integrin alpha N-terminal domain"/>
    <property type="match status" value="1"/>
</dbReference>
<sequence>MKKITSFFFLLAINWCFYGQDTCNTAPVITAGLHVVSAVNGPQIPSPLCTSGPAPTFGEWYIYTPTNNYNVTVTSDIAANTPRIDTRLHIYTGSCGALTCVGGDDDSGLNYSSVETFSATAGTTYYIVWDNRWSSAGFTFQLIENPYVPPIPAPVNYTTQTISTINSSYNICVVDMNNDYKDDIVGVSTNTLKIHHQTTPGNFSVSTYTVPGTSDMPTWSLAAGDYNRDGYNDLVLGSGSGLAFWKSDGTGNGYINVNPSEYIFCQRTNFVDINNDGHLDAFSCHDVAPNVYYLNDGSGNFTHYQSGVTAGSYNLGTLASGGNYASIWTDYDNDGDVDLFISKCSGPPCELHRNDGNGVFTNISATAQINVTPIQSWSSAVADFDNDGDMDILIGANGGSGHKFFRNDLNTTNSVEEPFVNITATTGFGTDTSISRDYIAYDFDNDGKVDIMGGGNKIFFNQGGNVFATSNYSGMTVGAVGDLNNDGFLDIANNNVIHYAVPNGNNWIKVTLQGIQSNRNGIGARVEIYGNFGKQIRDIRSGEGFEYMSTLNAHFGIGTETQISQVIIRWPSGVVDTILNPNPNQSLMVVEGSTLGLAENHLGNFNLFPNPTHDFVNLSLKSGNDTIKNVSIYDLNGRLIKSDNALNNKVAVSDLQSGTYIILIENTENKKFSGKFVKN</sequence>
<comment type="caution">
    <text evidence="4">The sequence shown here is derived from an EMBL/GenBank/DDBJ whole genome shotgun (WGS) entry which is preliminary data.</text>
</comment>
<dbReference type="NCBIfam" id="TIGR04183">
    <property type="entry name" value="Por_Secre_tail"/>
    <property type="match status" value="1"/>
</dbReference>
<dbReference type="AlphaFoldDB" id="A0A0A2MMG8"/>
<dbReference type="eggNOG" id="COG3291">
    <property type="taxonomic scope" value="Bacteria"/>
</dbReference>
<dbReference type="OrthoDB" id="9816120at2"/>
<dbReference type="InterPro" id="IPR028994">
    <property type="entry name" value="Integrin_alpha_N"/>
</dbReference>
<dbReference type="InterPro" id="IPR013517">
    <property type="entry name" value="FG-GAP"/>
</dbReference>
<name>A0A0A2MMG8_9FLAO</name>
<feature type="domain" description="ASPIC/UnbV" evidence="2">
    <location>
        <begin position="521"/>
        <end position="587"/>
    </location>
</feature>